<dbReference type="InParanoid" id="A0A251UL79"/>
<reference evidence="2" key="1">
    <citation type="journal article" date="2017" name="Nature">
        <title>The sunflower genome provides insights into oil metabolism, flowering and Asterid evolution.</title>
        <authorList>
            <person name="Badouin H."/>
            <person name="Gouzy J."/>
            <person name="Grassa C.J."/>
            <person name="Murat F."/>
            <person name="Staton S.E."/>
            <person name="Cottret L."/>
            <person name="Lelandais-Briere C."/>
            <person name="Owens G.L."/>
            <person name="Carrere S."/>
            <person name="Mayjonade B."/>
            <person name="Legrand L."/>
            <person name="Gill N."/>
            <person name="Kane N.C."/>
            <person name="Bowers J.E."/>
            <person name="Hubner S."/>
            <person name="Bellec A."/>
            <person name="Berard A."/>
            <person name="Berges H."/>
            <person name="Blanchet N."/>
            <person name="Boniface M.C."/>
            <person name="Brunel D."/>
            <person name="Catrice O."/>
            <person name="Chaidir N."/>
            <person name="Claudel C."/>
            <person name="Donnadieu C."/>
            <person name="Faraut T."/>
            <person name="Fievet G."/>
            <person name="Helmstetter N."/>
            <person name="King M."/>
            <person name="Knapp S.J."/>
            <person name="Lai Z."/>
            <person name="Le Paslier M.C."/>
            <person name="Lippi Y."/>
            <person name="Lorenzon L."/>
            <person name="Mandel J.R."/>
            <person name="Marage G."/>
            <person name="Marchand G."/>
            <person name="Marquand E."/>
            <person name="Bret-Mestries E."/>
            <person name="Morien E."/>
            <person name="Nambeesan S."/>
            <person name="Nguyen T."/>
            <person name="Pegot-Espagnet P."/>
            <person name="Pouilly N."/>
            <person name="Raftis F."/>
            <person name="Sallet E."/>
            <person name="Schiex T."/>
            <person name="Thomas J."/>
            <person name="Vandecasteele C."/>
            <person name="Vares D."/>
            <person name="Vear F."/>
            <person name="Vautrin S."/>
            <person name="Crespi M."/>
            <person name="Mangin B."/>
            <person name="Burke J.M."/>
            <person name="Salse J."/>
            <person name="Munos S."/>
            <person name="Vincourt P."/>
            <person name="Rieseberg L.H."/>
            <person name="Langlade N.B."/>
        </authorList>
    </citation>
    <scope>NUCLEOTIDE SEQUENCE [LARGE SCALE GENOMIC DNA]</scope>
    <source>
        <strain evidence="2">cv. SF193</strain>
    </source>
</reference>
<proteinExistence type="predicted"/>
<accession>A0A251UL79</accession>
<evidence type="ECO:0000313" key="1">
    <source>
        <dbReference type="EMBL" id="OTG24137.1"/>
    </source>
</evidence>
<sequence>MELAAKIKQYTKPCSFLFLLCFAAVFEDRTPMDRRVLNHGYLAASSTPSLCRES</sequence>
<organism evidence="1 2">
    <name type="scientific">Helianthus annuus</name>
    <name type="common">Common sunflower</name>
    <dbReference type="NCBI Taxonomy" id="4232"/>
    <lineage>
        <taxon>Eukaryota</taxon>
        <taxon>Viridiplantae</taxon>
        <taxon>Streptophyta</taxon>
        <taxon>Embryophyta</taxon>
        <taxon>Tracheophyta</taxon>
        <taxon>Spermatophyta</taxon>
        <taxon>Magnoliopsida</taxon>
        <taxon>eudicotyledons</taxon>
        <taxon>Gunneridae</taxon>
        <taxon>Pentapetalae</taxon>
        <taxon>asterids</taxon>
        <taxon>campanulids</taxon>
        <taxon>Asterales</taxon>
        <taxon>Asteraceae</taxon>
        <taxon>Asteroideae</taxon>
        <taxon>Heliantheae alliance</taxon>
        <taxon>Heliantheae</taxon>
        <taxon>Helianthus</taxon>
    </lineage>
</organism>
<gene>
    <name evidence="1" type="ORF">HannXRQ_Chr05g0133301</name>
</gene>
<dbReference type="EMBL" id="CM007894">
    <property type="protein sequence ID" value="OTG24137.1"/>
    <property type="molecule type" value="Genomic_DNA"/>
</dbReference>
<dbReference type="AlphaFoldDB" id="A0A251UL79"/>
<name>A0A251UL79_HELAN</name>
<protein>
    <submittedName>
        <fullName evidence="1">Uncharacterized protein</fullName>
    </submittedName>
</protein>
<keyword evidence="2" id="KW-1185">Reference proteome</keyword>
<dbReference type="Proteomes" id="UP000215914">
    <property type="component" value="Chromosome 5"/>
</dbReference>
<evidence type="ECO:0000313" key="2">
    <source>
        <dbReference type="Proteomes" id="UP000215914"/>
    </source>
</evidence>